<feature type="compositionally biased region" description="Low complexity" evidence="1">
    <location>
        <begin position="18"/>
        <end position="30"/>
    </location>
</feature>
<sequence>MTTPPQRGSTEQTESIETTDPSTGSDSDSGVQPPGDYQARHRWPSPWWLVVAVLFLVLLGVRIALVQNGWLFGAGG</sequence>
<dbReference type="AlphaFoldDB" id="A0A1H3RK79"/>
<keyword evidence="2" id="KW-0472">Membrane</keyword>
<evidence type="ECO:0000313" key="3">
    <source>
        <dbReference type="EMBL" id="SDZ25641.1"/>
    </source>
</evidence>
<dbReference type="EMBL" id="FNQB01000002">
    <property type="protein sequence ID" value="SDZ25641.1"/>
    <property type="molecule type" value="Genomic_DNA"/>
</dbReference>
<evidence type="ECO:0000256" key="2">
    <source>
        <dbReference type="SAM" id="Phobius"/>
    </source>
</evidence>
<evidence type="ECO:0000256" key="1">
    <source>
        <dbReference type="SAM" id="MobiDB-lite"/>
    </source>
</evidence>
<organism evidence="3 4">
    <name type="scientific">Asanoa ishikariensis</name>
    <dbReference type="NCBI Taxonomy" id="137265"/>
    <lineage>
        <taxon>Bacteria</taxon>
        <taxon>Bacillati</taxon>
        <taxon>Actinomycetota</taxon>
        <taxon>Actinomycetes</taxon>
        <taxon>Micromonosporales</taxon>
        <taxon>Micromonosporaceae</taxon>
        <taxon>Asanoa</taxon>
    </lineage>
</organism>
<proteinExistence type="predicted"/>
<accession>A0A1H3RK79</accession>
<dbReference type="Proteomes" id="UP000199632">
    <property type="component" value="Unassembled WGS sequence"/>
</dbReference>
<protein>
    <submittedName>
        <fullName evidence="3">Uncharacterized protein</fullName>
    </submittedName>
</protein>
<keyword evidence="2" id="KW-0812">Transmembrane</keyword>
<feature type="compositionally biased region" description="Polar residues" evidence="1">
    <location>
        <begin position="1"/>
        <end position="16"/>
    </location>
</feature>
<dbReference type="RefSeq" id="WP_090794102.1">
    <property type="nucleotide sequence ID" value="NZ_BOND01000021.1"/>
</dbReference>
<keyword evidence="2" id="KW-1133">Transmembrane helix</keyword>
<feature type="transmembrane region" description="Helical" evidence="2">
    <location>
        <begin position="47"/>
        <end position="65"/>
    </location>
</feature>
<evidence type="ECO:0000313" key="4">
    <source>
        <dbReference type="Proteomes" id="UP000199632"/>
    </source>
</evidence>
<keyword evidence="4" id="KW-1185">Reference proteome</keyword>
<gene>
    <name evidence="3" type="ORF">SAMN05421684_3875</name>
</gene>
<feature type="region of interest" description="Disordered" evidence="1">
    <location>
        <begin position="1"/>
        <end position="41"/>
    </location>
</feature>
<dbReference type="STRING" id="137265.SAMN05421684_3875"/>
<name>A0A1H3RK79_9ACTN</name>
<reference evidence="4" key="1">
    <citation type="submission" date="2016-10" db="EMBL/GenBank/DDBJ databases">
        <authorList>
            <person name="Varghese N."/>
            <person name="Submissions S."/>
        </authorList>
    </citation>
    <scope>NUCLEOTIDE SEQUENCE [LARGE SCALE GENOMIC DNA]</scope>
    <source>
        <strain evidence="4">DSM 44718</strain>
    </source>
</reference>